<sequence>MPHQTHVAIIGAGIGGLTAALALLRAGVDVDVFEKASSFGDVGAGLQLSPNGTRCLFHLGLESEVMRLAAQPSGKEIRLWSNGRRWTLFDLGKDAVHRYGFPYLMMHRADLHAVLVKAIEDIRPGTIHLQRRYLAHHEHAHGVTLTLEGGAAMSFDALVAADGVHSACRSSLFGGGAVPWFTGCMAWRGLVPLDALPARFAEPVGTNWVGPGAHVVTYPVRAGRLINFVGVVEREDWRTESWTTRGTTEECLQDFAGWHEDVQQLIRGIEQPYKWALLGRDPMDRWSLGRVTLLGDACHPMLPFLAQGAMMAIEDGVVLARCLAASPHEPAAALLRYEQLRSARTARAVRGSAENARRFHDHTLAQEQGAAEYVDREWTPDKVHARYDWLFSYDALSVAVEPVADAALG</sequence>
<keyword evidence="6" id="KW-0472">Membrane</keyword>
<evidence type="ECO:0000256" key="4">
    <source>
        <dbReference type="ARBA" id="ARBA00023002"/>
    </source>
</evidence>
<evidence type="ECO:0000313" key="8">
    <source>
        <dbReference type="EMBL" id="TFZ03435.1"/>
    </source>
</evidence>
<evidence type="ECO:0000256" key="6">
    <source>
        <dbReference type="SAM" id="Phobius"/>
    </source>
</evidence>
<accession>A0A4Z0BZK6</accession>
<keyword evidence="3" id="KW-0274">FAD</keyword>
<proteinExistence type="predicted"/>
<organism evidence="8 9">
    <name type="scientific">Ramlibacter rhizophilus</name>
    <dbReference type="NCBI Taxonomy" id="1781167"/>
    <lineage>
        <taxon>Bacteria</taxon>
        <taxon>Pseudomonadati</taxon>
        <taxon>Pseudomonadota</taxon>
        <taxon>Betaproteobacteria</taxon>
        <taxon>Burkholderiales</taxon>
        <taxon>Comamonadaceae</taxon>
        <taxon>Ramlibacter</taxon>
    </lineage>
</organism>
<dbReference type="InterPro" id="IPR050493">
    <property type="entry name" value="FAD-dep_Monooxygenase_BioMet"/>
</dbReference>
<reference evidence="8 9" key="1">
    <citation type="submission" date="2019-03" db="EMBL/GenBank/DDBJ databases">
        <title>Ramlibacter rhizophilus CCTCC AB2015357, whole genome shotgun sequence.</title>
        <authorList>
            <person name="Zhang X."/>
            <person name="Feng G."/>
            <person name="Zhu H."/>
        </authorList>
    </citation>
    <scope>NUCLEOTIDE SEQUENCE [LARGE SCALE GENOMIC DNA]</scope>
    <source>
        <strain evidence="8 9">CCTCC AB2015357</strain>
    </source>
</reference>
<dbReference type="EMBL" id="SMLL01000002">
    <property type="protein sequence ID" value="TFZ03435.1"/>
    <property type="molecule type" value="Genomic_DNA"/>
</dbReference>
<dbReference type="InterPro" id="IPR002938">
    <property type="entry name" value="FAD-bd"/>
</dbReference>
<dbReference type="PRINTS" id="PR00420">
    <property type="entry name" value="RNGMNOXGNASE"/>
</dbReference>
<feature type="domain" description="FAD-binding" evidence="7">
    <location>
        <begin position="5"/>
        <end position="351"/>
    </location>
</feature>
<comment type="cofactor">
    <cofactor evidence="1">
        <name>FAD</name>
        <dbReference type="ChEBI" id="CHEBI:57692"/>
    </cofactor>
</comment>
<gene>
    <name evidence="8" type="ORF">EZ242_06045</name>
</gene>
<dbReference type="AlphaFoldDB" id="A0A4Z0BZK6"/>
<name>A0A4Z0BZK6_9BURK</name>
<dbReference type="SUPFAM" id="SSF51905">
    <property type="entry name" value="FAD/NAD(P)-binding domain"/>
    <property type="match status" value="1"/>
</dbReference>
<dbReference type="SUPFAM" id="SSF54373">
    <property type="entry name" value="FAD-linked reductases, C-terminal domain"/>
    <property type="match status" value="1"/>
</dbReference>
<feature type="transmembrane region" description="Helical" evidence="6">
    <location>
        <begin position="7"/>
        <end position="28"/>
    </location>
</feature>
<evidence type="ECO:0000313" key="9">
    <source>
        <dbReference type="Proteomes" id="UP000297564"/>
    </source>
</evidence>
<keyword evidence="6" id="KW-0812">Transmembrane</keyword>
<dbReference type="GO" id="GO:0004497">
    <property type="term" value="F:monooxygenase activity"/>
    <property type="evidence" value="ECO:0007669"/>
    <property type="project" value="UniProtKB-KW"/>
</dbReference>
<protein>
    <submittedName>
        <fullName evidence="8">Monooxygenase</fullName>
    </submittedName>
</protein>
<evidence type="ECO:0000256" key="1">
    <source>
        <dbReference type="ARBA" id="ARBA00001974"/>
    </source>
</evidence>
<dbReference type="OrthoDB" id="9782160at2"/>
<keyword evidence="4" id="KW-0560">Oxidoreductase</keyword>
<dbReference type="Gene3D" id="3.50.50.60">
    <property type="entry name" value="FAD/NAD(P)-binding domain"/>
    <property type="match status" value="1"/>
</dbReference>
<keyword evidence="5 8" id="KW-0503">Monooxygenase</keyword>
<comment type="caution">
    <text evidence="8">The sequence shown here is derived from an EMBL/GenBank/DDBJ whole genome shotgun (WGS) entry which is preliminary data.</text>
</comment>
<dbReference type="Pfam" id="PF01494">
    <property type="entry name" value="FAD_binding_3"/>
    <property type="match status" value="1"/>
</dbReference>
<dbReference type="GO" id="GO:0071949">
    <property type="term" value="F:FAD binding"/>
    <property type="evidence" value="ECO:0007669"/>
    <property type="project" value="InterPro"/>
</dbReference>
<dbReference type="InterPro" id="IPR036188">
    <property type="entry name" value="FAD/NAD-bd_sf"/>
</dbReference>
<keyword evidence="2" id="KW-0285">Flavoprotein</keyword>
<evidence type="ECO:0000256" key="5">
    <source>
        <dbReference type="ARBA" id="ARBA00023033"/>
    </source>
</evidence>
<keyword evidence="9" id="KW-1185">Reference proteome</keyword>
<dbReference type="PANTHER" id="PTHR13789:SF318">
    <property type="entry name" value="GERANYLGERANYL DIPHOSPHATE REDUCTASE"/>
    <property type="match status" value="1"/>
</dbReference>
<dbReference type="RefSeq" id="WP_135284234.1">
    <property type="nucleotide sequence ID" value="NZ_SMLL01000002.1"/>
</dbReference>
<dbReference type="Proteomes" id="UP000297564">
    <property type="component" value="Unassembled WGS sequence"/>
</dbReference>
<evidence type="ECO:0000256" key="3">
    <source>
        <dbReference type="ARBA" id="ARBA00022827"/>
    </source>
</evidence>
<dbReference type="PANTHER" id="PTHR13789">
    <property type="entry name" value="MONOOXYGENASE"/>
    <property type="match status" value="1"/>
</dbReference>
<keyword evidence="6" id="KW-1133">Transmembrane helix</keyword>
<evidence type="ECO:0000256" key="2">
    <source>
        <dbReference type="ARBA" id="ARBA00022630"/>
    </source>
</evidence>
<evidence type="ECO:0000259" key="7">
    <source>
        <dbReference type="Pfam" id="PF01494"/>
    </source>
</evidence>